<evidence type="ECO:0000256" key="3">
    <source>
        <dbReference type="ARBA" id="ARBA00022729"/>
    </source>
</evidence>
<keyword evidence="4 6" id="KW-0378">Hydrolase</keyword>
<dbReference type="PANTHER" id="PTHR43399">
    <property type="entry name" value="SUBTILISIN-RELATED"/>
    <property type="match status" value="1"/>
</dbReference>
<evidence type="ECO:0000256" key="4">
    <source>
        <dbReference type="ARBA" id="ARBA00022801"/>
    </source>
</evidence>
<evidence type="ECO:0000259" key="7">
    <source>
        <dbReference type="Pfam" id="PF00082"/>
    </source>
</evidence>
<protein>
    <recommendedName>
        <fullName evidence="11">Peptidase S8</fullName>
    </recommendedName>
</protein>
<dbReference type="Proteomes" id="UP000216035">
    <property type="component" value="Unassembled WGS sequence"/>
</dbReference>
<dbReference type="InterPro" id="IPR023828">
    <property type="entry name" value="Peptidase_S8_Ser-AS"/>
</dbReference>
<organism evidence="9 10">
    <name type="scientific">Flavobacterium aurantiibacter</name>
    <dbReference type="NCBI Taxonomy" id="2023067"/>
    <lineage>
        <taxon>Bacteria</taxon>
        <taxon>Pseudomonadati</taxon>
        <taxon>Bacteroidota</taxon>
        <taxon>Flavobacteriia</taxon>
        <taxon>Flavobacteriales</taxon>
        <taxon>Flavobacteriaceae</taxon>
        <taxon>Flavobacterium</taxon>
    </lineage>
</organism>
<dbReference type="Pfam" id="PF18962">
    <property type="entry name" value="Por_Secre_tail"/>
    <property type="match status" value="1"/>
</dbReference>
<feature type="active site" description="Charge relay system" evidence="6">
    <location>
        <position position="340"/>
    </location>
</feature>
<evidence type="ECO:0008006" key="11">
    <source>
        <dbReference type="Google" id="ProtNLM"/>
    </source>
</evidence>
<dbReference type="InterPro" id="IPR036852">
    <property type="entry name" value="Peptidase_S8/S53_dom_sf"/>
</dbReference>
<keyword evidence="5 6" id="KW-0720">Serine protease</keyword>
<dbReference type="InterPro" id="IPR034058">
    <property type="entry name" value="TagA/B/C/D_pept_dom"/>
</dbReference>
<evidence type="ECO:0000256" key="1">
    <source>
        <dbReference type="ARBA" id="ARBA00011073"/>
    </source>
</evidence>
<dbReference type="PROSITE" id="PS00138">
    <property type="entry name" value="SUBTILASE_SER"/>
    <property type="match status" value="1"/>
</dbReference>
<dbReference type="PRINTS" id="PR00723">
    <property type="entry name" value="SUBTILISIN"/>
</dbReference>
<feature type="active site" description="Charge relay system" evidence="6">
    <location>
        <position position="127"/>
    </location>
</feature>
<dbReference type="InterPro" id="IPR008979">
    <property type="entry name" value="Galactose-bd-like_sf"/>
</dbReference>
<dbReference type="Gene3D" id="2.60.120.380">
    <property type="match status" value="1"/>
</dbReference>
<dbReference type="Pfam" id="PF00082">
    <property type="entry name" value="Peptidase_S8"/>
    <property type="match status" value="1"/>
</dbReference>
<dbReference type="InterPro" id="IPR051048">
    <property type="entry name" value="Peptidase_S8/S53_subtilisin"/>
</dbReference>
<evidence type="ECO:0000259" key="8">
    <source>
        <dbReference type="Pfam" id="PF18962"/>
    </source>
</evidence>
<comment type="similarity">
    <text evidence="1 6">Belongs to the peptidase S8 family.</text>
</comment>
<name>A0A255ZP63_9FLAO</name>
<keyword evidence="3" id="KW-0732">Signal</keyword>
<dbReference type="SUPFAM" id="SSF49785">
    <property type="entry name" value="Galactose-binding domain-like"/>
    <property type="match status" value="1"/>
</dbReference>
<dbReference type="SUPFAM" id="SSF52743">
    <property type="entry name" value="Subtilisin-like"/>
    <property type="match status" value="1"/>
</dbReference>
<sequence>MKYNTIFKILSCFVVFHGFSQTAEQRKDISKSYDVRAAKELANELSERYFARKAEAIRLAELNNWPITYVAQDSSYRELMYVEEGRPIYYATHNAGAARTIRVNRINTGGVAGLDLNGQEMVAGIWDGGPIRTSHVALVDRVITMDGENFVNSNEGSNHGTHVAGTMIASGVGSASARGLAYQATLWANTFANDESEVVSQASDGLLVSNHSYGIPVENVVKSVRGKYIGESRAWDQFMYSYKYYQPVISAGNDRGTPDDDEAGYDLLVGNKNSKNAVVVAAVGTVNNYNGPESVVMSTFSSWGPTDDGRIKPDISSKGVSVFSTGSASNSSFYSNQGTSMAAPGIAAGLLLLQQHYFNENNTFMKSATLRGIMINSADEAGDYPGPDCRFGWGLMNAERGAEIISNVESSSLIEENVLQENATYSKTIFSDGNEPLKLTLAWTDPAGSIANSVEDSSTPVLVNDLDVRITKDDQTYFPWVLDLNFIQGEALKQDNAVDNVETIEILEPTAGFYQITVSHKGSLFSNAQEYSLIVNGINVPLSTPELSQSKVQLFPNPATSEVSLYLENIDNADCDITITDAIGRKVNNFKKLNQSGDLIRLDVSALSSGIYFVATQYNGLSVVKKLVIK</sequence>
<gene>
    <name evidence="9" type="ORF">CHX27_10630</name>
</gene>
<comment type="caution">
    <text evidence="9">The sequence shown here is derived from an EMBL/GenBank/DDBJ whole genome shotgun (WGS) entry which is preliminary data.</text>
</comment>
<keyword evidence="2 6" id="KW-0645">Protease</keyword>
<reference evidence="9 10" key="1">
    <citation type="submission" date="2017-07" db="EMBL/GenBank/DDBJ databases">
        <title>Flavobacterium cyanobacteriorum sp. nov., isolated from cyanobacterial aggregates in a eutrophic lake.</title>
        <authorList>
            <person name="Cai H."/>
        </authorList>
    </citation>
    <scope>NUCLEOTIDE SEQUENCE [LARGE SCALE GENOMIC DNA]</scope>
    <source>
        <strain evidence="9 10">TH167</strain>
    </source>
</reference>
<dbReference type="NCBIfam" id="TIGR04183">
    <property type="entry name" value="Por_Secre_tail"/>
    <property type="match status" value="1"/>
</dbReference>
<keyword evidence="10" id="KW-1185">Reference proteome</keyword>
<feature type="domain" description="Peptidase S8/S53" evidence="7">
    <location>
        <begin position="152"/>
        <end position="394"/>
    </location>
</feature>
<evidence type="ECO:0000256" key="5">
    <source>
        <dbReference type="ARBA" id="ARBA00022825"/>
    </source>
</evidence>
<evidence type="ECO:0000313" key="9">
    <source>
        <dbReference type="EMBL" id="OYQ43182.1"/>
    </source>
</evidence>
<dbReference type="CDD" id="cd04842">
    <property type="entry name" value="Peptidases_S8_Kp43_protease"/>
    <property type="match status" value="1"/>
</dbReference>
<evidence type="ECO:0000313" key="10">
    <source>
        <dbReference type="Proteomes" id="UP000216035"/>
    </source>
</evidence>
<dbReference type="EMBL" id="NOXX01000207">
    <property type="protein sequence ID" value="OYQ43182.1"/>
    <property type="molecule type" value="Genomic_DNA"/>
</dbReference>
<dbReference type="RefSeq" id="WP_094486763.1">
    <property type="nucleotide sequence ID" value="NZ_NOXX01000207.1"/>
</dbReference>
<evidence type="ECO:0000256" key="2">
    <source>
        <dbReference type="ARBA" id="ARBA00022670"/>
    </source>
</evidence>
<dbReference type="PANTHER" id="PTHR43399:SF4">
    <property type="entry name" value="CELL WALL-ASSOCIATED PROTEASE"/>
    <property type="match status" value="1"/>
</dbReference>
<feature type="domain" description="Secretion system C-terminal sorting" evidence="8">
    <location>
        <begin position="554"/>
        <end position="629"/>
    </location>
</feature>
<accession>A0A255ZP63</accession>
<feature type="active site" description="Charge relay system" evidence="6">
    <location>
        <position position="159"/>
    </location>
</feature>
<evidence type="ECO:0000256" key="6">
    <source>
        <dbReference type="PROSITE-ProRule" id="PRU01240"/>
    </source>
</evidence>
<dbReference type="GO" id="GO:0004252">
    <property type="term" value="F:serine-type endopeptidase activity"/>
    <property type="evidence" value="ECO:0007669"/>
    <property type="project" value="UniProtKB-UniRule"/>
</dbReference>
<proteinExistence type="inferred from homology"/>
<dbReference type="OrthoDB" id="9792152at2"/>
<dbReference type="PROSITE" id="PS51892">
    <property type="entry name" value="SUBTILASE"/>
    <property type="match status" value="1"/>
</dbReference>
<dbReference type="InterPro" id="IPR000209">
    <property type="entry name" value="Peptidase_S8/S53_dom"/>
</dbReference>
<dbReference type="InterPro" id="IPR026444">
    <property type="entry name" value="Secre_tail"/>
</dbReference>
<dbReference type="GO" id="GO:0006508">
    <property type="term" value="P:proteolysis"/>
    <property type="evidence" value="ECO:0007669"/>
    <property type="project" value="UniProtKB-KW"/>
</dbReference>
<dbReference type="InterPro" id="IPR015500">
    <property type="entry name" value="Peptidase_S8_subtilisin-rel"/>
</dbReference>
<dbReference type="AlphaFoldDB" id="A0A255ZP63"/>
<dbReference type="Gene3D" id="3.40.50.200">
    <property type="entry name" value="Peptidase S8/S53 domain"/>
    <property type="match status" value="1"/>
</dbReference>